<dbReference type="InterPro" id="IPR001878">
    <property type="entry name" value="Znf_CCHC"/>
</dbReference>
<comment type="caution">
    <text evidence="4">The sequence shown here is derived from an EMBL/GenBank/DDBJ whole genome shotgun (WGS) entry which is preliminary data.</text>
</comment>
<feature type="compositionally biased region" description="Basic and acidic residues" evidence="2">
    <location>
        <begin position="557"/>
        <end position="568"/>
    </location>
</feature>
<feature type="region of interest" description="Disordered" evidence="2">
    <location>
        <begin position="1"/>
        <end position="33"/>
    </location>
</feature>
<keyword evidence="1" id="KW-0863">Zinc-finger</keyword>
<protein>
    <recommendedName>
        <fullName evidence="3">CCHC-type domain-containing protein</fullName>
    </recommendedName>
</protein>
<feature type="compositionally biased region" description="Polar residues" evidence="2">
    <location>
        <begin position="307"/>
        <end position="316"/>
    </location>
</feature>
<gene>
    <name evidence="4" type="ORF">QN277_006807</name>
</gene>
<organism evidence="4 5">
    <name type="scientific">Acacia crassicarpa</name>
    <name type="common">northern wattle</name>
    <dbReference type="NCBI Taxonomy" id="499986"/>
    <lineage>
        <taxon>Eukaryota</taxon>
        <taxon>Viridiplantae</taxon>
        <taxon>Streptophyta</taxon>
        <taxon>Embryophyta</taxon>
        <taxon>Tracheophyta</taxon>
        <taxon>Spermatophyta</taxon>
        <taxon>Magnoliopsida</taxon>
        <taxon>eudicotyledons</taxon>
        <taxon>Gunneridae</taxon>
        <taxon>Pentapetalae</taxon>
        <taxon>rosids</taxon>
        <taxon>fabids</taxon>
        <taxon>Fabales</taxon>
        <taxon>Fabaceae</taxon>
        <taxon>Caesalpinioideae</taxon>
        <taxon>mimosoid clade</taxon>
        <taxon>Acacieae</taxon>
        <taxon>Acacia</taxon>
    </lineage>
</organism>
<keyword evidence="5" id="KW-1185">Reference proteome</keyword>
<evidence type="ECO:0000259" key="3">
    <source>
        <dbReference type="PROSITE" id="PS50158"/>
    </source>
</evidence>
<dbReference type="PROSITE" id="PS50158">
    <property type="entry name" value="ZF_CCHC"/>
    <property type="match status" value="1"/>
</dbReference>
<dbReference type="PANTHER" id="PTHR31286:SF99">
    <property type="entry name" value="DUF4283 DOMAIN-CONTAINING PROTEIN"/>
    <property type="match status" value="1"/>
</dbReference>
<dbReference type="InterPro" id="IPR040256">
    <property type="entry name" value="At4g02000-like"/>
</dbReference>
<feature type="region of interest" description="Disordered" evidence="2">
    <location>
        <begin position="297"/>
        <end position="316"/>
    </location>
</feature>
<reference evidence="4" key="1">
    <citation type="submission" date="2023-10" db="EMBL/GenBank/DDBJ databases">
        <title>Chromosome-level genome of the transformable northern wattle, Acacia crassicarpa.</title>
        <authorList>
            <person name="Massaro I."/>
            <person name="Sinha N.R."/>
            <person name="Poethig S."/>
            <person name="Leichty A.R."/>
        </authorList>
    </citation>
    <scope>NUCLEOTIDE SEQUENCE</scope>
    <source>
        <strain evidence="4">Acra3RX</strain>
        <tissue evidence="4">Leaf</tissue>
    </source>
</reference>
<dbReference type="AlphaFoldDB" id="A0AAE1M958"/>
<dbReference type="Pfam" id="PF14111">
    <property type="entry name" value="DUF4283"/>
    <property type="match status" value="1"/>
</dbReference>
<evidence type="ECO:0000256" key="1">
    <source>
        <dbReference type="PROSITE-ProRule" id="PRU00047"/>
    </source>
</evidence>
<keyword evidence="1" id="KW-0479">Metal-binding</keyword>
<feature type="domain" description="CCHC-type" evidence="3">
    <location>
        <begin position="280"/>
        <end position="294"/>
    </location>
</feature>
<feature type="region of interest" description="Disordered" evidence="2">
    <location>
        <begin position="557"/>
        <end position="615"/>
    </location>
</feature>
<accession>A0AAE1M958</accession>
<feature type="region of interest" description="Disordered" evidence="2">
    <location>
        <begin position="344"/>
        <end position="363"/>
    </location>
</feature>
<sequence>MDDAMTEKDSDHSSQEIEHPHSRELEAKNGESNRKFQSYRASLLGFNGVAHSDYEMEDDDLFSQDKDIRWKIPDPSDEMKKLMELYPVAPCTEEEYNEWCEPWNYALILTVLGRKFNLYVLKDLLTKIWGFSSFELIDIPNNYFVVRFQDQELWRSHYRKVLYEGPWVIKQHCVIVQRWTPYFNPYQNALGRVATWVRIPDVPMHLYNKHCISRLGDRIGRTLRVDMNTLQECQNDSPKIQRGKFVRICVELNLQKKLVPKVIAAGSIFNVEYEGLNLICFDCGRFGHGKERCPHRCSTSDSHEIPQHSTQQPSQRVSVNTLMTGSEETFGPWMLVSRRNRGGRPVHRSEFKTHHQSPSDSGLRTIRAATVKATAMEKATAMVQKSRFAPIEDLHNLDDGTAAQTDGQVQPGPEQVEISLRPSGVDRKKGTVGKMGNKGGDFSQKTKIQYKAKLVQSAGPLPLIGPIKSFEGATSGMPHKHEGINQNNCHGPPTGPSLTGVDLPGPLPLNEDAINKNIDPIPQVGNKKSTSRNSKAHRLHNIVHGSLEMANSQKVEAREPSQEGKSKLAEFSNIRPPDLWDPNEDIAPDFLEAKGTPAVGANLQHQSDGEAQSSR</sequence>
<evidence type="ECO:0000256" key="2">
    <source>
        <dbReference type="SAM" id="MobiDB-lite"/>
    </source>
</evidence>
<feature type="compositionally biased region" description="Polar residues" evidence="2">
    <location>
        <begin position="603"/>
        <end position="615"/>
    </location>
</feature>
<proteinExistence type="predicted"/>
<feature type="region of interest" description="Disordered" evidence="2">
    <location>
        <begin position="489"/>
        <end position="545"/>
    </location>
</feature>
<dbReference type="Proteomes" id="UP001293593">
    <property type="component" value="Unassembled WGS sequence"/>
</dbReference>
<dbReference type="InterPro" id="IPR025558">
    <property type="entry name" value="DUF4283"/>
</dbReference>
<name>A0AAE1M958_9FABA</name>
<evidence type="ECO:0000313" key="4">
    <source>
        <dbReference type="EMBL" id="KAK4257185.1"/>
    </source>
</evidence>
<dbReference type="GO" id="GO:0003676">
    <property type="term" value="F:nucleic acid binding"/>
    <property type="evidence" value="ECO:0007669"/>
    <property type="project" value="InterPro"/>
</dbReference>
<dbReference type="PANTHER" id="PTHR31286">
    <property type="entry name" value="GLYCINE-RICH CELL WALL STRUCTURAL PROTEIN 1.8-LIKE"/>
    <property type="match status" value="1"/>
</dbReference>
<keyword evidence="1" id="KW-0862">Zinc</keyword>
<evidence type="ECO:0000313" key="5">
    <source>
        <dbReference type="Proteomes" id="UP001293593"/>
    </source>
</evidence>
<dbReference type="GO" id="GO:0008270">
    <property type="term" value="F:zinc ion binding"/>
    <property type="evidence" value="ECO:0007669"/>
    <property type="project" value="UniProtKB-KW"/>
</dbReference>
<dbReference type="EMBL" id="JAWXYG010000012">
    <property type="protein sequence ID" value="KAK4257185.1"/>
    <property type="molecule type" value="Genomic_DNA"/>
</dbReference>